<keyword evidence="6" id="KW-0119">Carbohydrate metabolism</keyword>
<evidence type="ECO:0000313" key="10">
    <source>
        <dbReference type="EMBL" id="TDC05656.1"/>
    </source>
</evidence>
<comment type="caution">
    <text evidence="10">The sequence shown here is derived from an EMBL/GenBank/DDBJ whole genome shotgun (WGS) entry which is preliminary data.</text>
</comment>
<evidence type="ECO:0000259" key="9">
    <source>
        <dbReference type="Pfam" id="PF17042"/>
    </source>
</evidence>
<keyword evidence="3" id="KW-0547">Nucleotide-binding</keyword>
<dbReference type="InterPro" id="IPR042213">
    <property type="entry name" value="NBD_C_sf"/>
</dbReference>
<dbReference type="Pfam" id="PF07005">
    <property type="entry name" value="SBD_N"/>
    <property type="match status" value="1"/>
</dbReference>
<protein>
    <submittedName>
        <fullName evidence="10">Four-carbon acid sugar kinase family protein</fullName>
    </submittedName>
</protein>
<dbReference type="InterPro" id="IPR037051">
    <property type="entry name" value="4-carb_acid_sugar_kinase_N_sf"/>
</dbReference>
<dbReference type="InterPro" id="IPR010737">
    <property type="entry name" value="4-carb_acid_sugar_kinase_N"/>
</dbReference>
<evidence type="ECO:0000256" key="1">
    <source>
        <dbReference type="ARBA" id="ARBA00005715"/>
    </source>
</evidence>
<dbReference type="Gene3D" id="3.40.980.20">
    <property type="entry name" value="Four-carbon acid sugar kinase, nucleotide binding domain"/>
    <property type="match status" value="1"/>
</dbReference>
<dbReference type="Proteomes" id="UP000295157">
    <property type="component" value="Unassembled WGS sequence"/>
</dbReference>
<proteinExistence type="inferred from homology"/>
<evidence type="ECO:0000256" key="4">
    <source>
        <dbReference type="ARBA" id="ARBA00022777"/>
    </source>
</evidence>
<keyword evidence="4 10" id="KW-0418">Kinase</keyword>
<evidence type="ECO:0000313" key="11">
    <source>
        <dbReference type="Proteomes" id="UP000295157"/>
    </source>
</evidence>
<feature type="domain" description="Four-carbon acid sugar kinase N-terminal" evidence="8">
    <location>
        <begin position="4"/>
        <end position="229"/>
    </location>
</feature>
<feature type="domain" description="Four-carbon acid sugar kinase nucleotide binding" evidence="9">
    <location>
        <begin position="255"/>
        <end position="398"/>
    </location>
</feature>
<keyword evidence="2" id="KW-0808">Transferase</keyword>
<evidence type="ECO:0000256" key="6">
    <source>
        <dbReference type="ARBA" id="ARBA00023277"/>
    </source>
</evidence>
<evidence type="ECO:0000256" key="7">
    <source>
        <dbReference type="SAM" id="MobiDB-lite"/>
    </source>
</evidence>
<dbReference type="Gene3D" id="3.40.50.10840">
    <property type="entry name" value="Putative sugar-binding, N-terminal domain"/>
    <property type="match status" value="1"/>
</dbReference>
<evidence type="ECO:0000256" key="3">
    <source>
        <dbReference type="ARBA" id="ARBA00022741"/>
    </source>
</evidence>
<reference evidence="10 11" key="1">
    <citation type="submission" date="2019-02" db="EMBL/GenBank/DDBJ databases">
        <title>Draft genome sequences of novel Actinobacteria.</title>
        <authorList>
            <person name="Sahin N."/>
            <person name="Ay H."/>
            <person name="Saygin H."/>
        </authorList>
    </citation>
    <scope>NUCLEOTIDE SEQUENCE [LARGE SCALE GENOMIC DNA]</scope>
    <source>
        <strain evidence="10 11">KC201</strain>
    </source>
</reference>
<keyword evidence="11" id="KW-1185">Reference proteome</keyword>
<evidence type="ECO:0000256" key="5">
    <source>
        <dbReference type="ARBA" id="ARBA00022840"/>
    </source>
</evidence>
<gene>
    <name evidence="10" type="ORF">E1267_18850</name>
</gene>
<dbReference type="RefSeq" id="WP_132333878.1">
    <property type="nucleotide sequence ID" value="NZ_SMJZ01000066.1"/>
</dbReference>
<name>A0A4V2XK87_9ACTN</name>
<dbReference type="AlphaFoldDB" id="A0A4V2XK87"/>
<dbReference type="InterPro" id="IPR031475">
    <property type="entry name" value="NBD_C"/>
</dbReference>
<dbReference type="Pfam" id="PF17042">
    <property type="entry name" value="NBD_C"/>
    <property type="match status" value="1"/>
</dbReference>
<sequence length="441" mass="45634">MTRIAFAADDFTGATDALWQFRRFGLTGSLVTDVAHLHDRDDVIGIATTARTSADPASVVLPAFTALAGLRPLVIQYKVCSTFDSSPQRGSIGAVVAALHRAGMARGPVPVLAAQPELGRCTWFANHFVRAGDEVHRLDRYPPARDHPVTPATEADLRVRLAEQGAGRTGWLPASPSEDDYRARAGDAAFVADAVTDEHVRALGRLLLADAATRTPLCCVGSGGLSRALASALASASAPATTAGREVLGAVAPVLVLSGSRSPITARQIDTAERAGWRVFADLSSPAGLVEQVEESLRDGRHTIVESTRGPARDPDGIGTSLGRIAATMVRAGLVRRLVIAGGDTSGQVVAALGVRSLDVVASLAAGGPVCVPASDDPAVDGIEVALKGGQVGGDDYFLRAAAGHRERPDDCRLGAGYAPARRPPGPAAEGDVAGDAVRRR</sequence>
<accession>A0A4V2XK87</accession>
<dbReference type="SUPFAM" id="SSF142764">
    <property type="entry name" value="YgbK-like"/>
    <property type="match status" value="1"/>
</dbReference>
<feature type="region of interest" description="Disordered" evidence="7">
    <location>
        <begin position="410"/>
        <end position="441"/>
    </location>
</feature>
<dbReference type="OrthoDB" id="191465at2"/>
<dbReference type="GO" id="GO:0016301">
    <property type="term" value="F:kinase activity"/>
    <property type="evidence" value="ECO:0007669"/>
    <property type="project" value="UniProtKB-KW"/>
</dbReference>
<dbReference type="GO" id="GO:0005524">
    <property type="term" value="F:ATP binding"/>
    <property type="evidence" value="ECO:0007669"/>
    <property type="project" value="UniProtKB-KW"/>
</dbReference>
<organism evidence="10 11">
    <name type="scientific">Nonomuraea longispora</name>
    <dbReference type="NCBI Taxonomy" id="1848320"/>
    <lineage>
        <taxon>Bacteria</taxon>
        <taxon>Bacillati</taxon>
        <taxon>Actinomycetota</taxon>
        <taxon>Actinomycetes</taxon>
        <taxon>Streptosporangiales</taxon>
        <taxon>Streptosporangiaceae</taxon>
        <taxon>Nonomuraea</taxon>
    </lineage>
</organism>
<dbReference type="EMBL" id="SMJZ01000066">
    <property type="protein sequence ID" value="TDC05656.1"/>
    <property type="molecule type" value="Genomic_DNA"/>
</dbReference>
<evidence type="ECO:0000259" key="8">
    <source>
        <dbReference type="Pfam" id="PF07005"/>
    </source>
</evidence>
<keyword evidence="5" id="KW-0067">ATP-binding</keyword>
<evidence type="ECO:0000256" key="2">
    <source>
        <dbReference type="ARBA" id="ARBA00022679"/>
    </source>
</evidence>
<comment type="similarity">
    <text evidence="1">Belongs to the four-carbon acid sugar kinase family.</text>
</comment>